<dbReference type="GO" id="GO:0004523">
    <property type="term" value="F:RNA-DNA hybrid ribonuclease activity"/>
    <property type="evidence" value="ECO:0007669"/>
    <property type="project" value="InterPro"/>
</dbReference>
<dbReference type="InterPro" id="IPR002156">
    <property type="entry name" value="RNaseH_domain"/>
</dbReference>
<protein>
    <recommendedName>
        <fullName evidence="1">RNase H type-1 domain-containing protein</fullName>
    </recommendedName>
</protein>
<dbReference type="GO" id="GO:0003676">
    <property type="term" value="F:nucleic acid binding"/>
    <property type="evidence" value="ECO:0007669"/>
    <property type="project" value="InterPro"/>
</dbReference>
<reference evidence="2 3" key="1">
    <citation type="journal article" date="2016" name="Nat. Commun.">
        <title>Thousands of microbial genomes shed light on interconnected biogeochemical processes in an aquifer system.</title>
        <authorList>
            <person name="Anantharaman K."/>
            <person name="Brown C.T."/>
            <person name="Hug L.A."/>
            <person name="Sharon I."/>
            <person name="Castelle C.J."/>
            <person name="Probst A.J."/>
            <person name="Thomas B.C."/>
            <person name="Singh A."/>
            <person name="Wilkins M.J."/>
            <person name="Karaoz U."/>
            <person name="Brodie E.L."/>
            <person name="Williams K.H."/>
            <person name="Hubbard S.S."/>
            <person name="Banfield J.F."/>
        </authorList>
    </citation>
    <scope>NUCLEOTIDE SEQUENCE [LARGE SCALE GENOMIC DNA]</scope>
</reference>
<dbReference type="PROSITE" id="PS50879">
    <property type="entry name" value="RNASE_H_1"/>
    <property type="match status" value="1"/>
</dbReference>
<accession>A0A1G1Y6B3</accession>
<dbReference type="AlphaFoldDB" id="A0A1G1Y6B3"/>
<gene>
    <name evidence="2" type="ORF">A2840_00335</name>
</gene>
<comment type="caution">
    <text evidence="2">The sequence shown here is derived from an EMBL/GenBank/DDBJ whole genome shotgun (WGS) entry which is preliminary data.</text>
</comment>
<dbReference type="Gene3D" id="3.30.420.10">
    <property type="entry name" value="Ribonuclease H-like superfamily/Ribonuclease H"/>
    <property type="match status" value="1"/>
</dbReference>
<name>A0A1G1Y6B3_9BACT</name>
<organism evidence="2 3">
    <name type="scientific">Candidatus Buchananbacteria bacterium RIFCSPHIGHO2_01_FULL_47_11b</name>
    <dbReference type="NCBI Taxonomy" id="1797537"/>
    <lineage>
        <taxon>Bacteria</taxon>
        <taxon>Candidatus Buchananiibacteriota</taxon>
    </lineage>
</organism>
<feature type="domain" description="RNase H type-1" evidence="1">
    <location>
        <begin position="1"/>
        <end position="128"/>
    </location>
</feature>
<evidence type="ECO:0000313" key="3">
    <source>
        <dbReference type="Proteomes" id="UP000178385"/>
    </source>
</evidence>
<dbReference type="InterPro" id="IPR012337">
    <property type="entry name" value="RNaseH-like_sf"/>
</dbReference>
<dbReference type="Proteomes" id="UP000178385">
    <property type="component" value="Unassembled WGS sequence"/>
</dbReference>
<dbReference type="PANTHER" id="PTHR46387">
    <property type="entry name" value="POLYNUCLEOTIDYL TRANSFERASE, RIBONUCLEASE H-LIKE SUPERFAMILY PROTEIN"/>
    <property type="match status" value="1"/>
</dbReference>
<dbReference type="PANTHER" id="PTHR46387:SF2">
    <property type="entry name" value="RIBONUCLEASE HI"/>
    <property type="match status" value="1"/>
</dbReference>
<sequence length="135" mass="14832">MKAIIYTDGGARGNPGPAGIGAVITIGKNQHTVAEYIGEATNNQAEYKAVILALTKARELGVDEATVYLDSELVQQQLLRKYKVKNQDLATLFVQAWNLSLQFKSIKFIHVMRADNTLADQLVNQAIDDATLDKK</sequence>
<dbReference type="Pfam" id="PF13456">
    <property type="entry name" value="RVT_3"/>
    <property type="match status" value="1"/>
</dbReference>
<evidence type="ECO:0000313" key="2">
    <source>
        <dbReference type="EMBL" id="OGY47097.1"/>
    </source>
</evidence>
<dbReference type="SUPFAM" id="SSF53098">
    <property type="entry name" value="Ribonuclease H-like"/>
    <property type="match status" value="1"/>
</dbReference>
<proteinExistence type="predicted"/>
<dbReference type="EMBL" id="MHIG01000015">
    <property type="protein sequence ID" value="OGY47097.1"/>
    <property type="molecule type" value="Genomic_DNA"/>
</dbReference>
<dbReference type="InterPro" id="IPR036397">
    <property type="entry name" value="RNaseH_sf"/>
</dbReference>
<dbReference type="CDD" id="cd09279">
    <property type="entry name" value="RNase_HI_like"/>
    <property type="match status" value="1"/>
</dbReference>
<evidence type="ECO:0000259" key="1">
    <source>
        <dbReference type="PROSITE" id="PS50879"/>
    </source>
</evidence>